<dbReference type="EC" id="2.7.11.1" evidence="1"/>
<dbReference type="Pfam" id="PF00069">
    <property type="entry name" value="Pkinase"/>
    <property type="match status" value="1"/>
</dbReference>
<protein>
    <recommendedName>
        <fullName evidence="1">non-specific serine/threonine protein kinase</fullName>
        <ecNumber evidence="1">2.7.11.1</ecNumber>
    </recommendedName>
</protein>
<dbReference type="RefSeq" id="XP_041291229.1">
    <property type="nucleotide sequence ID" value="XM_041430004.1"/>
</dbReference>
<sequence>KQLFKAVDFMHQHSMVHMDLKPNNILIPVNGGHLTVIDFNRSLFHGIVGTPEYIAPKAATGNGFYSAIHADLWSCGKTL</sequence>
<keyword evidence="3" id="KW-0808">Transferase</keyword>
<evidence type="ECO:0000256" key="4">
    <source>
        <dbReference type="ARBA" id="ARBA00022741"/>
    </source>
</evidence>
<dbReference type="SUPFAM" id="SSF56112">
    <property type="entry name" value="Protein kinase-like (PK-like)"/>
    <property type="match status" value="1"/>
</dbReference>
<feature type="non-terminal residue" evidence="10">
    <location>
        <position position="79"/>
    </location>
</feature>
<evidence type="ECO:0000256" key="5">
    <source>
        <dbReference type="ARBA" id="ARBA00022777"/>
    </source>
</evidence>
<comment type="catalytic activity">
    <reaction evidence="7">
        <text>L-threonyl-[protein] + ATP = O-phospho-L-threonyl-[protein] + ADP + H(+)</text>
        <dbReference type="Rhea" id="RHEA:46608"/>
        <dbReference type="Rhea" id="RHEA-COMP:11060"/>
        <dbReference type="Rhea" id="RHEA-COMP:11605"/>
        <dbReference type="ChEBI" id="CHEBI:15378"/>
        <dbReference type="ChEBI" id="CHEBI:30013"/>
        <dbReference type="ChEBI" id="CHEBI:30616"/>
        <dbReference type="ChEBI" id="CHEBI:61977"/>
        <dbReference type="ChEBI" id="CHEBI:456216"/>
        <dbReference type="EC" id="2.7.11.1"/>
    </reaction>
</comment>
<evidence type="ECO:0000256" key="1">
    <source>
        <dbReference type="ARBA" id="ARBA00012513"/>
    </source>
</evidence>
<dbReference type="GeneID" id="64692263"/>
<evidence type="ECO:0000256" key="7">
    <source>
        <dbReference type="ARBA" id="ARBA00047899"/>
    </source>
</evidence>
<dbReference type="PANTHER" id="PTHR43895:SF32">
    <property type="entry name" value="SERINE_THREONINE-PROTEIN KINASE CHK1"/>
    <property type="match status" value="1"/>
</dbReference>
<dbReference type="AlphaFoldDB" id="A0A9P7F545"/>
<evidence type="ECO:0000256" key="3">
    <source>
        <dbReference type="ARBA" id="ARBA00022679"/>
    </source>
</evidence>
<keyword evidence="11" id="KW-1185">Reference proteome</keyword>
<dbReference type="GO" id="GO:0005524">
    <property type="term" value="F:ATP binding"/>
    <property type="evidence" value="ECO:0007669"/>
    <property type="project" value="UniProtKB-KW"/>
</dbReference>
<keyword evidence="5 10" id="KW-0418">Kinase</keyword>
<dbReference type="Gene3D" id="1.10.510.10">
    <property type="entry name" value="Transferase(Phosphotransferase) domain 1"/>
    <property type="match status" value="1"/>
</dbReference>
<comment type="catalytic activity">
    <reaction evidence="8">
        <text>L-seryl-[protein] + ATP = O-phospho-L-seryl-[protein] + ADP + H(+)</text>
        <dbReference type="Rhea" id="RHEA:17989"/>
        <dbReference type="Rhea" id="RHEA-COMP:9863"/>
        <dbReference type="Rhea" id="RHEA-COMP:11604"/>
        <dbReference type="ChEBI" id="CHEBI:15378"/>
        <dbReference type="ChEBI" id="CHEBI:29999"/>
        <dbReference type="ChEBI" id="CHEBI:30616"/>
        <dbReference type="ChEBI" id="CHEBI:83421"/>
        <dbReference type="ChEBI" id="CHEBI:456216"/>
        <dbReference type="EC" id="2.7.11.1"/>
    </reaction>
</comment>
<dbReference type="PROSITE" id="PS00108">
    <property type="entry name" value="PROTEIN_KINASE_ST"/>
    <property type="match status" value="1"/>
</dbReference>
<name>A0A9P7F545_9AGAM</name>
<accession>A0A9P7F545</accession>
<comment type="caution">
    <text evidence="10">The sequence shown here is derived from an EMBL/GenBank/DDBJ whole genome shotgun (WGS) entry which is preliminary data.</text>
</comment>
<dbReference type="Proteomes" id="UP000823399">
    <property type="component" value="Unassembled WGS sequence"/>
</dbReference>
<reference evidence="10" key="1">
    <citation type="journal article" date="2020" name="New Phytol.">
        <title>Comparative genomics reveals dynamic genome evolution in host specialist ectomycorrhizal fungi.</title>
        <authorList>
            <person name="Lofgren L.A."/>
            <person name="Nguyen N.H."/>
            <person name="Vilgalys R."/>
            <person name="Ruytinx J."/>
            <person name="Liao H.L."/>
            <person name="Branco S."/>
            <person name="Kuo A."/>
            <person name="LaButti K."/>
            <person name="Lipzen A."/>
            <person name="Andreopoulos W."/>
            <person name="Pangilinan J."/>
            <person name="Riley R."/>
            <person name="Hundley H."/>
            <person name="Na H."/>
            <person name="Barry K."/>
            <person name="Grigoriev I.V."/>
            <person name="Stajich J.E."/>
            <person name="Kennedy P.G."/>
        </authorList>
    </citation>
    <scope>NUCLEOTIDE SEQUENCE</scope>
    <source>
        <strain evidence="10">FC423</strain>
    </source>
</reference>
<organism evidence="10 11">
    <name type="scientific">Suillus discolor</name>
    <dbReference type="NCBI Taxonomy" id="1912936"/>
    <lineage>
        <taxon>Eukaryota</taxon>
        <taxon>Fungi</taxon>
        <taxon>Dikarya</taxon>
        <taxon>Basidiomycota</taxon>
        <taxon>Agaricomycotina</taxon>
        <taxon>Agaricomycetes</taxon>
        <taxon>Agaricomycetidae</taxon>
        <taxon>Boletales</taxon>
        <taxon>Suillineae</taxon>
        <taxon>Suillaceae</taxon>
        <taxon>Suillus</taxon>
    </lineage>
</organism>
<dbReference type="OrthoDB" id="4062651at2759"/>
<keyword evidence="4" id="KW-0547">Nucleotide-binding</keyword>
<evidence type="ECO:0000256" key="2">
    <source>
        <dbReference type="ARBA" id="ARBA00022527"/>
    </source>
</evidence>
<evidence type="ECO:0000313" key="10">
    <source>
        <dbReference type="EMBL" id="KAG2105475.1"/>
    </source>
</evidence>
<evidence type="ECO:0000256" key="6">
    <source>
        <dbReference type="ARBA" id="ARBA00022840"/>
    </source>
</evidence>
<keyword evidence="6" id="KW-0067">ATP-binding</keyword>
<dbReference type="GO" id="GO:0007165">
    <property type="term" value="P:signal transduction"/>
    <property type="evidence" value="ECO:0007669"/>
    <property type="project" value="TreeGrafter"/>
</dbReference>
<dbReference type="InterPro" id="IPR008271">
    <property type="entry name" value="Ser/Thr_kinase_AS"/>
</dbReference>
<gene>
    <name evidence="10" type="ORF">F5147DRAFT_526512</name>
</gene>
<feature type="non-terminal residue" evidence="10">
    <location>
        <position position="1"/>
    </location>
</feature>
<dbReference type="PROSITE" id="PS50011">
    <property type="entry name" value="PROTEIN_KINASE_DOM"/>
    <property type="match status" value="1"/>
</dbReference>
<keyword evidence="2" id="KW-0723">Serine/threonine-protein kinase</keyword>
<dbReference type="EMBL" id="JABBWM010000038">
    <property type="protein sequence ID" value="KAG2105475.1"/>
    <property type="molecule type" value="Genomic_DNA"/>
</dbReference>
<proteinExistence type="predicted"/>
<feature type="domain" description="Protein kinase" evidence="9">
    <location>
        <begin position="1"/>
        <end position="79"/>
    </location>
</feature>
<dbReference type="InterPro" id="IPR000719">
    <property type="entry name" value="Prot_kinase_dom"/>
</dbReference>
<dbReference type="GO" id="GO:0004674">
    <property type="term" value="F:protein serine/threonine kinase activity"/>
    <property type="evidence" value="ECO:0007669"/>
    <property type="project" value="UniProtKB-KW"/>
</dbReference>
<dbReference type="InterPro" id="IPR011009">
    <property type="entry name" value="Kinase-like_dom_sf"/>
</dbReference>
<evidence type="ECO:0000313" key="11">
    <source>
        <dbReference type="Proteomes" id="UP000823399"/>
    </source>
</evidence>
<evidence type="ECO:0000259" key="9">
    <source>
        <dbReference type="PROSITE" id="PS50011"/>
    </source>
</evidence>
<evidence type="ECO:0000256" key="8">
    <source>
        <dbReference type="ARBA" id="ARBA00048679"/>
    </source>
</evidence>
<dbReference type="PANTHER" id="PTHR43895">
    <property type="entry name" value="CALCIUM/CALMODULIN-DEPENDENT PROTEIN KINASE KINASE-RELATED"/>
    <property type="match status" value="1"/>
</dbReference>